<reference evidence="2 3" key="1">
    <citation type="submission" date="2016-02" db="EMBL/GenBank/DDBJ databases">
        <title>Genome analysis of coral dinoflagellate symbionts highlights evolutionary adaptations to a symbiotic lifestyle.</title>
        <authorList>
            <person name="Aranda M."/>
            <person name="Li Y."/>
            <person name="Liew Y.J."/>
            <person name="Baumgarten S."/>
            <person name="Simakov O."/>
            <person name="Wilson M."/>
            <person name="Piel J."/>
            <person name="Ashoor H."/>
            <person name="Bougouffa S."/>
            <person name="Bajic V.B."/>
            <person name="Ryu T."/>
            <person name="Ravasi T."/>
            <person name="Bayer T."/>
            <person name="Micklem G."/>
            <person name="Kim H."/>
            <person name="Bhak J."/>
            <person name="Lajeunesse T.C."/>
            <person name="Voolstra C.R."/>
        </authorList>
    </citation>
    <scope>NUCLEOTIDE SEQUENCE [LARGE SCALE GENOMIC DNA]</scope>
    <source>
        <strain evidence="2 3">CCMP2467</strain>
    </source>
</reference>
<feature type="transmembrane region" description="Helical" evidence="1">
    <location>
        <begin position="921"/>
        <end position="945"/>
    </location>
</feature>
<sequence>MPTTHTSRHEGVELALRRGNEQAAQMLVPAPGDGAVARPSRRRSTLADMRKDLEGLEQQPRWRWRAKVALVFYTFARITMNLPFTERKVWDRIQTEEGMIYYQESSEKRVDFNVVCDAVCRPLVTGFGLYMFVHRLDRFSWSNQLQLLSFITMCCLALPLCDESVEPLLRYFFRERYDEPGLALMLCWEVLCNVLQVYMTILKLGALGWHRTARCCCVLTTLGVCLLAAMVLVFLLDRYQLDIMWRPWFCCCFTVLAIQCWALCCAASRAMEQARGNDSIWWTACLLYANACLVPLGPALSFVGLWAFAFFTHDGLEVPLTLLTLDVTFQLFNALLLSGMVGTISMNLEDLQRLAELAGFGLASARVAFPGHISQSATDCVVSFPGKYSDLWDTAVSSVTQQDTFSLACVFLTDAASGLGRHADNPDTPGSCWCRQIYGPLPAATYLSVVQISADESQNHNQTLAFKRADAEAMGQRLLIKQHQGDIEWEQELAGALQDAEARCVKNQYRAPWGCQWFEKWKQNVDRAAELHQTLHVFYFEDSKGQGKMPWELLANERAKHEARKNSGLGASQTAEVAYLDKIGLSYVEHDIMEFAAFLSSRTVADGAAGGLGASLRRTSLAAWAPESRGCSVFELRVIGFEGALRSTADGRWCPRDQGDGAVARPSRRRSTLAEMRKDLEDLEQQPRWRWRAKVALVFYTFARITMNLPFTERKVWDRIQTEEGMIYYQESSEKRVDFNVVCDAICRPLVAGFGLYMFVHRLDRFSCSNQLQLLSFITTCCLALPLCDESVEHLLSYFLGGRMLIRLASTPCWEVLCNVLQVYMTILKLGALRWHRTARCCCVLTTLGVCLLGVSLCLLLVTVLSQYELVEGDELYAIMWSICFGCCFTVVGIQCRALCCAASRAMEQARGNDPIWWTACLLYANACLVALGPALSFVGLFAFSAQGENILPLTCLTLDVTFQVFNVLLLSGMVGTNSMNLEALQRLAELSGFGLASARVAFPGHISQSATDCVVSFPGKYSDLWDKAVSSVTQQDTFSLACVFLTDTASGLGRHAINPNTPGNCWCRQIYGPVPAATYLSVVQVSADESQNHDQTLAFKRADAEAMGQRLLIKKHQGDVEWEQELAEALQDAEVRCVENQCRAPWGCQWFEKWKQNVDRAAELHQTLHVFYFEHGKGKGKLPWELLANERARHEARKTSGLGASQTAEVAYLDKIGLSYVEHDIMEFAAFLTSRTVAAGS</sequence>
<accession>A0A1Q9C2B7</accession>
<feature type="transmembrane region" description="Helical" evidence="1">
    <location>
        <begin position="878"/>
        <end position="900"/>
    </location>
</feature>
<dbReference type="AlphaFoldDB" id="A0A1Q9C2B7"/>
<name>A0A1Q9C2B7_SYMMI</name>
<keyword evidence="1" id="KW-1133">Transmembrane helix</keyword>
<feature type="transmembrane region" description="Helical" evidence="1">
    <location>
        <begin position="280"/>
        <end position="309"/>
    </location>
</feature>
<feature type="transmembrane region" description="Helical" evidence="1">
    <location>
        <begin position="181"/>
        <end position="201"/>
    </location>
</feature>
<keyword evidence="1" id="KW-0812">Transmembrane</keyword>
<feature type="transmembrane region" description="Helical" evidence="1">
    <location>
        <begin position="842"/>
        <end position="866"/>
    </location>
</feature>
<dbReference type="OrthoDB" id="442951at2759"/>
<gene>
    <name evidence="2" type="ORF">AK812_SmicGene42921</name>
</gene>
<evidence type="ECO:0000256" key="1">
    <source>
        <dbReference type="SAM" id="Phobius"/>
    </source>
</evidence>
<protein>
    <submittedName>
        <fullName evidence="2">Uncharacterized protein</fullName>
    </submittedName>
</protein>
<organism evidence="2 3">
    <name type="scientific">Symbiodinium microadriaticum</name>
    <name type="common">Dinoflagellate</name>
    <name type="synonym">Zooxanthella microadriatica</name>
    <dbReference type="NCBI Taxonomy" id="2951"/>
    <lineage>
        <taxon>Eukaryota</taxon>
        <taxon>Sar</taxon>
        <taxon>Alveolata</taxon>
        <taxon>Dinophyceae</taxon>
        <taxon>Suessiales</taxon>
        <taxon>Symbiodiniaceae</taxon>
        <taxon>Symbiodinium</taxon>
    </lineage>
</organism>
<keyword evidence="1" id="KW-0472">Membrane</keyword>
<feature type="transmembrane region" description="Helical" evidence="1">
    <location>
        <begin position="329"/>
        <end position="348"/>
    </location>
</feature>
<proteinExistence type="predicted"/>
<feature type="transmembrane region" description="Helical" evidence="1">
    <location>
        <begin position="213"/>
        <end position="234"/>
    </location>
</feature>
<comment type="caution">
    <text evidence="2">The sequence shown here is derived from an EMBL/GenBank/DDBJ whole genome shotgun (WGS) entry which is preliminary data.</text>
</comment>
<keyword evidence="3" id="KW-1185">Reference proteome</keyword>
<evidence type="ECO:0000313" key="2">
    <source>
        <dbReference type="EMBL" id="OLP77061.1"/>
    </source>
</evidence>
<evidence type="ECO:0000313" key="3">
    <source>
        <dbReference type="Proteomes" id="UP000186817"/>
    </source>
</evidence>
<dbReference type="Proteomes" id="UP000186817">
    <property type="component" value="Unassembled WGS sequence"/>
</dbReference>
<dbReference type="EMBL" id="LSRX01001855">
    <property type="protein sequence ID" value="OLP77061.1"/>
    <property type="molecule type" value="Genomic_DNA"/>
</dbReference>
<feature type="transmembrane region" description="Helical" evidence="1">
    <location>
        <begin position="246"/>
        <end position="268"/>
    </location>
</feature>